<protein>
    <submittedName>
        <fullName evidence="1">Uncharacterized protein</fullName>
    </submittedName>
</protein>
<sequence length="118" mass="13278">MEVVAEPIVSVLFEELVKKLGSSKALNLATRPRFNFSMWLKIKKINSQLEQLRKEASEDFILKKGITGGTSSAVSEGLRPEETSSVPPEQTVHGRHEDETKLLELVKMINQVVQINFE</sequence>
<organism evidence="1 2">
    <name type="scientific">Pistacia integerrima</name>
    <dbReference type="NCBI Taxonomy" id="434235"/>
    <lineage>
        <taxon>Eukaryota</taxon>
        <taxon>Viridiplantae</taxon>
        <taxon>Streptophyta</taxon>
        <taxon>Embryophyta</taxon>
        <taxon>Tracheophyta</taxon>
        <taxon>Spermatophyta</taxon>
        <taxon>Magnoliopsida</taxon>
        <taxon>eudicotyledons</taxon>
        <taxon>Gunneridae</taxon>
        <taxon>Pentapetalae</taxon>
        <taxon>rosids</taxon>
        <taxon>malvids</taxon>
        <taxon>Sapindales</taxon>
        <taxon>Anacardiaceae</taxon>
        <taxon>Pistacia</taxon>
    </lineage>
</organism>
<dbReference type="EMBL" id="CM047742">
    <property type="protein sequence ID" value="KAJ0034613.1"/>
    <property type="molecule type" value="Genomic_DNA"/>
</dbReference>
<dbReference type="Proteomes" id="UP001163603">
    <property type="component" value="Chromosome 7"/>
</dbReference>
<comment type="caution">
    <text evidence="1">The sequence shown here is derived from an EMBL/GenBank/DDBJ whole genome shotgun (WGS) entry which is preliminary data.</text>
</comment>
<accession>A0ACC0YCT0</accession>
<evidence type="ECO:0000313" key="2">
    <source>
        <dbReference type="Proteomes" id="UP001163603"/>
    </source>
</evidence>
<reference evidence="2" key="1">
    <citation type="journal article" date="2023" name="G3 (Bethesda)">
        <title>Genome assembly and association tests identify interacting loci associated with vigor, precocity, and sex in interspecific pistachio rootstocks.</title>
        <authorList>
            <person name="Palmer W."/>
            <person name="Jacygrad E."/>
            <person name="Sagayaradj S."/>
            <person name="Cavanaugh K."/>
            <person name="Han R."/>
            <person name="Bertier L."/>
            <person name="Beede B."/>
            <person name="Kafkas S."/>
            <person name="Golino D."/>
            <person name="Preece J."/>
            <person name="Michelmore R."/>
        </authorList>
    </citation>
    <scope>NUCLEOTIDE SEQUENCE [LARGE SCALE GENOMIC DNA]</scope>
</reference>
<gene>
    <name evidence="1" type="ORF">Pint_26430</name>
</gene>
<name>A0ACC0YCT0_9ROSI</name>
<keyword evidence="2" id="KW-1185">Reference proteome</keyword>
<evidence type="ECO:0000313" key="1">
    <source>
        <dbReference type="EMBL" id="KAJ0034613.1"/>
    </source>
</evidence>
<proteinExistence type="predicted"/>